<dbReference type="OrthoDB" id="10564163at2759"/>
<gene>
    <name evidence="2" type="ORF">BLA29_011511</name>
</gene>
<reference evidence="2 3" key="1">
    <citation type="submission" date="2017-03" db="EMBL/GenBank/DDBJ databases">
        <title>Genome Survey of Euroglyphus maynei.</title>
        <authorList>
            <person name="Arlian L.G."/>
            <person name="Morgan M.S."/>
            <person name="Rider S.D."/>
        </authorList>
    </citation>
    <scope>NUCLEOTIDE SEQUENCE [LARGE SCALE GENOMIC DNA]</scope>
    <source>
        <strain evidence="2">Arlian Lab</strain>
        <tissue evidence="2">Whole body</tissue>
    </source>
</reference>
<dbReference type="EMBL" id="MUJZ01056278">
    <property type="protein sequence ID" value="OTF72415.1"/>
    <property type="molecule type" value="Genomic_DNA"/>
</dbReference>
<keyword evidence="3" id="KW-1185">Reference proteome</keyword>
<proteinExistence type="predicted"/>
<feature type="compositionally biased region" description="Polar residues" evidence="1">
    <location>
        <begin position="129"/>
        <end position="143"/>
    </location>
</feature>
<evidence type="ECO:0000313" key="2">
    <source>
        <dbReference type="EMBL" id="OTF72415.1"/>
    </source>
</evidence>
<evidence type="ECO:0000256" key="1">
    <source>
        <dbReference type="SAM" id="MobiDB-lite"/>
    </source>
</evidence>
<comment type="caution">
    <text evidence="2">The sequence shown here is derived from an EMBL/GenBank/DDBJ whole genome shotgun (WGS) entry which is preliminary data.</text>
</comment>
<sequence length="167" mass="19268">MIGLGEKIDYEEIKRISHDYYRLSNKIIEHELISTAEEREFDSLKQTLNKLLLISNGLETIRNGIDKLKRKEATVYDNKLVRQEMENMKSAEIPNPDINKQLIEMERQFDSLSLNNESTSTFKSATNVQATTHNYEQPSTSANAEPRTMNEMHPGNQFNMQQPHGPV</sequence>
<dbReference type="Proteomes" id="UP000194236">
    <property type="component" value="Unassembled WGS sequence"/>
</dbReference>
<name>A0A1Y3AZ68_EURMA</name>
<organism evidence="2 3">
    <name type="scientific">Euroglyphus maynei</name>
    <name type="common">Mayne's house dust mite</name>
    <dbReference type="NCBI Taxonomy" id="6958"/>
    <lineage>
        <taxon>Eukaryota</taxon>
        <taxon>Metazoa</taxon>
        <taxon>Ecdysozoa</taxon>
        <taxon>Arthropoda</taxon>
        <taxon>Chelicerata</taxon>
        <taxon>Arachnida</taxon>
        <taxon>Acari</taxon>
        <taxon>Acariformes</taxon>
        <taxon>Sarcoptiformes</taxon>
        <taxon>Astigmata</taxon>
        <taxon>Psoroptidia</taxon>
        <taxon>Analgoidea</taxon>
        <taxon>Pyroglyphidae</taxon>
        <taxon>Pyroglyphinae</taxon>
        <taxon>Euroglyphus</taxon>
    </lineage>
</organism>
<feature type="region of interest" description="Disordered" evidence="1">
    <location>
        <begin position="129"/>
        <end position="148"/>
    </location>
</feature>
<dbReference type="AlphaFoldDB" id="A0A1Y3AZ68"/>
<feature type="non-terminal residue" evidence="2">
    <location>
        <position position="167"/>
    </location>
</feature>
<evidence type="ECO:0000313" key="3">
    <source>
        <dbReference type="Proteomes" id="UP000194236"/>
    </source>
</evidence>
<protein>
    <submittedName>
        <fullName evidence="2">Uncharacterized protein</fullName>
    </submittedName>
</protein>
<accession>A0A1Y3AZ68</accession>